<evidence type="ECO:0000313" key="1">
    <source>
        <dbReference type="EMBL" id="TDE03448.1"/>
    </source>
</evidence>
<organism evidence="1 2">
    <name type="scientific">Jiangella asiatica</name>
    <dbReference type="NCBI Taxonomy" id="2530372"/>
    <lineage>
        <taxon>Bacteria</taxon>
        <taxon>Bacillati</taxon>
        <taxon>Actinomycetota</taxon>
        <taxon>Actinomycetes</taxon>
        <taxon>Jiangellales</taxon>
        <taxon>Jiangellaceae</taxon>
        <taxon>Jiangella</taxon>
    </lineage>
</organism>
<dbReference type="OrthoDB" id="4747530at2"/>
<dbReference type="EMBL" id="SMKZ01000032">
    <property type="protein sequence ID" value="TDE03448.1"/>
    <property type="molecule type" value="Genomic_DNA"/>
</dbReference>
<dbReference type="Proteomes" id="UP000294739">
    <property type="component" value="Unassembled WGS sequence"/>
</dbReference>
<sequence length="169" mass="18547">MARDHARIEVGIWSDPDFICLDPADQHMYLLLVTSPRLSYCGVIDYVPARFTGLAKGITPAKLKARLDSLAARRFLVIDYGTAEILVRSYVRHDGLLKLPNVTKAMASALMAVVSPVVRDTVVAELARARREEPDAKGWEGLAKTYPRLLEEIDAKGSTNPSENPSGKG</sequence>
<gene>
    <name evidence="1" type="ORF">E1269_20645</name>
</gene>
<evidence type="ECO:0000313" key="2">
    <source>
        <dbReference type="Proteomes" id="UP000294739"/>
    </source>
</evidence>
<dbReference type="InParanoid" id="A0A4V2Z131"/>
<keyword evidence="2" id="KW-1185">Reference proteome</keyword>
<reference evidence="1 2" key="1">
    <citation type="submission" date="2019-03" db="EMBL/GenBank/DDBJ databases">
        <title>Draft genome sequences of novel Actinobacteria.</title>
        <authorList>
            <person name="Sahin N."/>
            <person name="Ay H."/>
            <person name="Saygin H."/>
        </authorList>
    </citation>
    <scope>NUCLEOTIDE SEQUENCE [LARGE SCALE GENOMIC DNA]</scope>
    <source>
        <strain evidence="1 2">5K138</strain>
    </source>
</reference>
<proteinExistence type="predicted"/>
<comment type="caution">
    <text evidence="1">The sequence shown here is derived from an EMBL/GenBank/DDBJ whole genome shotgun (WGS) entry which is preliminary data.</text>
</comment>
<dbReference type="RefSeq" id="WP_131898028.1">
    <property type="nucleotide sequence ID" value="NZ_SMKZ01000032.1"/>
</dbReference>
<name>A0A4V2Z131_9ACTN</name>
<dbReference type="AlphaFoldDB" id="A0A4V2Z131"/>
<accession>A0A4V2Z131</accession>
<protein>
    <submittedName>
        <fullName evidence="1">Uncharacterized protein</fullName>
    </submittedName>
</protein>